<dbReference type="InterPro" id="IPR017896">
    <property type="entry name" value="4Fe4S_Fe-S-bd"/>
</dbReference>
<evidence type="ECO:0000259" key="1">
    <source>
        <dbReference type="PROSITE" id="PS51379"/>
    </source>
</evidence>
<dbReference type="Proteomes" id="UP001549691">
    <property type="component" value="Unassembled WGS sequence"/>
</dbReference>
<evidence type="ECO:0000313" key="2">
    <source>
        <dbReference type="EMBL" id="MET7014495.1"/>
    </source>
</evidence>
<comment type="caution">
    <text evidence="2">The sequence shown here is derived from an EMBL/GenBank/DDBJ whole genome shotgun (WGS) entry which is preliminary data.</text>
</comment>
<feature type="domain" description="4Fe-4S ferredoxin-type" evidence="1">
    <location>
        <begin position="145"/>
        <end position="177"/>
    </location>
</feature>
<keyword evidence="3" id="KW-1185">Reference proteome</keyword>
<name>A0ABV2TKP5_9RHOO</name>
<protein>
    <recommendedName>
        <fullName evidence="1">4Fe-4S ferredoxin-type domain-containing protein</fullName>
    </recommendedName>
</protein>
<reference evidence="2 3" key="1">
    <citation type="submission" date="2024-07" db="EMBL/GenBank/DDBJ databases">
        <title>Uliginosibacterium flavum JJ3220;KACC:17644.</title>
        <authorList>
            <person name="Kim M.K."/>
        </authorList>
    </citation>
    <scope>NUCLEOTIDE SEQUENCE [LARGE SCALE GENOMIC DNA]</scope>
    <source>
        <strain evidence="2 3">KACC:17644</strain>
    </source>
</reference>
<dbReference type="EMBL" id="JBEWZI010000009">
    <property type="protein sequence ID" value="MET7014495.1"/>
    <property type="molecule type" value="Genomic_DNA"/>
</dbReference>
<evidence type="ECO:0000313" key="3">
    <source>
        <dbReference type="Proteomes" id="UP001549691"/>
    </source>
</evidence>
<dbReference type="SUPFAM" id="SSF46548">
    <property type="entry name" value="alpha-helical ferredoxin"/>
    <property type="match status" value="1"/>
</dbReference>
<gene>
    <name evidence="2" type="ORF">ABXR19_09865</name>
</gene>
<sequence length="238" mass="25564">MPNLPEAAFLNHAGLNRQHVFNLAELPADLVAPLAPAAHERQLILFGHAGRRLWECVQAEGIRTEHPIDEYSVRTVEAWLAQALPAARARFVFPQSLGSRHIGLQRLGTIAGWHRASPFMVGIDSVWGSWFAYRVAILTDTDLPASQPVDNGYPCTSCATKPCITACPAGALAGGSFNLAACNAGRLAAESDCALGCTARSACPVGAEHRYEESQICHSAAGSLATIRRYQENLHKIA</sequence>
<organism evidence="2 3">
    <name type="scientific">Uliginosibacterium flavum</name>
    <dbReference type="NCBI Taxonomy" id="1396831"/>
    <lineage>
        <taxon>Bacteria</taxon>
        <taxon>Pseudomonadati</taxon>
        <taxon>Pseudomonadota</taxon>
        <taxon>Betaproteobacteria</taxon>
        <taxon>Rhodocyclales</taxon>
        <taxon>Zoogloeaceae</taxon>
        <taxon>Uliginosibacterium</taxon>
    </lineage>
</organism>
<dbReference type="PROSITE" id="PS51379">
    <property type="entry name" value="4FE4S_FER_2"/>
    <property type="match status" value="1"/>
</dbReference>
<dbReference type="RefSeq" id="WP_354600957.1">
    <property type="nucleotide sequence ID" value="NZ_JBEWZI010000009.1"/>
</dbReference>
<accession>A0ABV2TKP5</accession>
<proteinExistence type="predicted"/>